<evidence type="ECO:0000256" key="2">
    <source>
        <dbReference type="ARBA" id="ARBA00022692"/>
    </source>
</evidence>
<gene>
    <name evidence="6" type="ORF">BAQU_0652</name>
</gene>
<dbReference type="PANTHER" id="PTHR43424:SF1">
    <property type="entry name" value="LOCUS PUTATIVE PROTEIN 1-RELATED"/>
    <property type="match status" value="1"/>
</dbReference>
<feature type="transmembrane region" description="Helical" evidence="5">
    <location>
        <begin position="129"/>
        <end position="150"/>
    </location>
</feature>
<reference evidence="6 7" key="1">
    <citation type="journal article" date="2017" name="BMC Genomics">
        <title>Comparative genomic and phylogenomic analyses of the Bifidobacteriaceae family.</title>
        <authorList>
            <person name="Lugli G.A."/>
            <person name="Milani C."/>
            <person name="Turroni F."/>
            <person name="Duranti S."/>
            <person name="Mancabelli L."/>
            <person name="Mangifesta M."/>
            <person name="Ferrario C."/>
            <person name="Modesto M."/>
            <person name="Mattarelli P."/>
            <person name="Jiri K."/>
            <person name="van Sinderen D."/>
            <person name="Ventura M."/>
        </authorList>
    </citation>
    <scope>NUCLEOTIDE SEQUENCE [LARGE SCALE GENOMIC DNA]</scope>
    <source>
        <strain evidence="6 7">LMG 28769</strain>
    </source>
</reference>
<proteinExistence type="predicted"/>
<feature type="transmembrane region" description="Helical" evidence="5">
    <location>
        <begin position="227"/>
        <end position="250"/>
    </location>
</feature>
<evidence type="ECO:0000313" key="6">
    <source>
        <dbReference type="EMBL" id="OZG67560.1"/>
    </source>
</evidence>
<evidence type="ECO:0000256" key="5">
    <source>
        <dbReference type="SAM" id="Phobius"/>
    </source>
</evidence>
<organism evidence="6 7">
    <name type="scientific">Bifidobacterium aquikefiri</name>
    <dbReference type="NCBI Taxonomy" id="1653207"/>
    <lineage>
        <taxon>Bacteria</taxon>
        <taxon>Bacillati</taxon>
        <taxon>Actinomycetota</taxon>
        <taxon>Actinomycetes</taxon>
        <taxon>Bifidobacteriales</taxon>
        <taxon>Bifidobacteriaceae</taxon>
        <taxon>Bifidobacterium</taxon>
    </lineage>
</organism>
<keyword evidence="2 5" id="KW-0812">Transmembrane</keyword>
<sequence>MLRRVNEEKPLEHKPKIRSVKFNVLMNMILTSSSFIFPLVTVPYASRVLGTRGTGAVAFAQSLIGYFSLFAVMGITVYGVRECARVRDDYKQLSKTVQELLVILLCTTTIVYLVFILAIFFVPKMREETSLMLIFSSGIWLSSFGIDWFYQAIEQYGYITVRNIAFKIVSLIAMFLLVRNASDYVMYGLVTVIAGYGSNVVNMLRLRKLISFKKEGKWDLRRHFKPILSFAISSVSSGIYSQIDIVMLGFLSTTSVVGIYQLAFKIKGVLNAAIGSVGSVMLPRLSFFSGKSNAEKFNRLMVKYINFVMLISLPFISICLLSGNDIVTVLGGNEFRGSAIPLYFLSPVLFLVPINILLSQDLTATNKEKTFAVVTFSTLILSIIICYFFIPIWGGVGAAISIVLTQLFALILNIYFLRKTIFPLFREAQLQKLALAVLLSTAITYAANCSLAILNPLLSVILSCGIFAIIYLGILILLREAVTVSILGKVLVKFGLKKID</sequence>
<evidence type="ECO:0000256" key="3">
    <source>
        <dbReference type="ARBA" id="ARBA00022989"/>
    </source>
</evidence>
<dbReference type="Proteomes" id="UP000216451">
    <property type="component" value="Unassembled WGS sequence"/>
</dbReference>
<comment type="caution">
    <text evidence="6">The sequence shown here is derived from an EMBL/GenBank/DDBJ whole genome shotgun (WGS) entry which is preliminary data.</text>
</comment>
<evidence type="ECO:0000256" key="1">
    <source>
        <dbReference type="ARBA" id="ARBA00004141"/>
    </source>
</evidence>
<feature type="transmembrane region" description="Helical" evidence="5">
    <location>
        <begin position="460"/>
        <end position="478"/>
    </location>
</feature>
<name>A0A261G810_9BIFI</name>
<feature type="transmembrane region" description="Helical" evidence="5">
    <location>
        <begin position="304"/>
        <end position="323"/>
    </location>
</feature>
<feature type="transmembrane region" description="Helical" evidence="5">
    <location>
        <begin position="58"/>
        <end position="80"/>
    </location>
</feature>
<evidence type="ECO:0000313" key="7">
    <source>
        <dbReference type="Proteomes" id="UP000216451"/>
    </source>
</evidence>
<dbReference type="EMBL" id="MWXA01000004">
    <property type="protein sequence ID" value="OZG67560.1"/>
    <property type="molecule type" value="Genomic_DNA"/>
</dbReference>
<keyword evidence="4 5" id="KW-0472">Membrane</keyword>
<dbReference type="AlphaFoldDB" id="A0A261G810"/>
<feature type="transmembrane region" description="Helical" evidence="5">
    <location>
        <begin position="396"/>
        <end position="417"/>
    </location>
</feature>
<feature type="transmembrane region" description="Helical" evidence="5">
    <location>
        <begin position="100"/>
        <end position="123"/>
    </location>
</feature>
<feature type="transmembrane region" description="Helical" evidence="5">
    <location>
        <begin position="157"/>
        <end position="178"/>
    </location>
</feature>
<evidence type="ECO:0000256" key="4">
    <source>
        <dbReference type="ARBA" id="ARBA00023136"/>
    </source>
</evidence>
<feature type="transmembrane region" description="Helical" evidence="5">
    <location>
        <begin position="335"/>
        <end position="358"/>
    </location>
</feature>
<dbReference type="GO" id="GO:0016020">
    <property type="term" value="C:membrane"/>
    <property type="evidence" value="ECO:0007669"/>
    <property type="project" value="UniProtKB-SubCell"/>
</dbReference>
<comment type="subcellular location">
    <subcellularLocation>
        <location evidence="1">Membrane</location>
        <topology evidence="1">Multi-pass membrane protein</topology>
    </subcellularLocation>
</comment>
<feature type="transmembrane region" description="Helical" evidence="5">
    <location>
        <begin position="433"/>
        <end position="454"/>
    </location>
</feature>
<protein>
    <submittedName>
        <fullName evidence="6">Polysaccharide biosynthesis protein</fullName>
    </submittedName>
</protein>
<feature type="transmembrane region" description="Helical" evidence="5">
    <location>
        <begin position="24"/>
        <end position="46"/>
    </location>
</feature>
<feature type="transmembrane region" description="Helical" evidence="5">
    <location>
        <begin position="262"/>
        <end position="283"/>
    </location>
</feature>
<feature type="transmembrane region" description="Helical" evidence="5">
    <location>
        <begin position="370"/>
        <end position="390"/>
    </location>
</feature>
<dbReference type="PANTHER" id="PTHR43424">
    <property type="entry name" value="LOCUS PUTATIVE PROTEIN 1-RELATED"/>
    <property type="match status" value="1"/>
</dbReference>
<dbReference type="InterPro" id="IPR002797">
    <property type="entry name" value="Polysacc_synth"/>
</dbReference>
<dbReference type="Pfam" id="PF01943">
    <property type="entry name" value="Polysacc_synt"/>
    <property type="match status" value="1"/>
</dbReference>
<dbReference type="CDD" id="cd13128">
    <property type="entry name" value="MATE_Wzx_like"/>
    <property type="match status" value="1"/>
</dbReference>
<dbReference type="InterPro" id="IPR052556">
    <property type="entry name" value="PolySynth_Transporter"/>
</dbReference>
<feature type="transmembrane region" description="Helical" evidence="5">
    <location>
        <begin position="184"/>
        <end position="206"/>
    </location>
</feature>
<accession>A0A261G810</accession>
<keyword evidence="3 5" id="KW-1133">Transmembrane helix</keyword>
<keyword evidence="7" id="KW-1185">Reference proteome</keyword>